<dbReference type="GO" id="GO:0000287">
    <property type="term" value="F:magnesium ion binding"/>
    <property type="evidence" value="ECO:0007669"/>
    <property type="project" value="TreeGrafter"/>
</dbReference>
<dbReference type="GO" id="GO:0005829">
    <property type="term" value="C:cytosol"/>
    <property type="evidence" value="ECO:0007669"/>
    <property type="project" value="TreeGrafter"/>
</dbReference>
<reference evidence="5 6" key="1">
    <citation type="submission" date="2014-06" db="EMBL/GenBank/DDBJ databases">
        <authorList>
            <person name="Urmite Genomes Urmite Genomes"/>
        </authorList>
    </citation>
    <scope>NUCLEOTIDE SEQUENCE [LARGE SCALE GENOMIC DNA]</scope>
</reference>
<dbReference type="PANTHER" id="PTHR43340">
    <property type="entry name" value="HYPOXANTHINE-GUANINE PHOSPHORIBOSYLTRANSFERASE"/>
    <property type="match status" value="1"/>
</dbReference>
<evidence type="ECO:0000259" key="4">
    <source>
        <dbReference type="Pfam" id="PF00156"/>
    </source>
</evidence>
<dbReference type="GO" id="GO:0032263">
    <property type="term" value="P:GMP salvage"/>
    <property type="evidence" value="ECO:0007669"/>
    <property type="project" value="TreeGrafter"/>
</dbReference>
<protein>
    <submittedName>
        <fullName evidence="5">Hypoxanthine-guanine phosphoribosyltransferase</fullName>
    </submittedName>
</protein>
<dbReference type="InterPro" id="IPR029057">
    <property type="entry name" value="PRTase-like"/>
</dbReference>
<dbReference type="Proteomes" id="UP000044071">
    <property type="component" value="Unassembled WGS sequence"/>
</dbReference>
<comment type="catalytic activity">
    <reaction evidence="1">
        <text>GMP + diphosphate = guanine + 5-phospho-alpha-D-ribose 1-diphosphate</text>
        <dbReference type="Rhea" id="RHEA:25424"/>
        <dbReference type="ChEBI" id="CHEBI:16235"/>
        <dbReference type="ChEBI" id="CHEBI:33019"/>
        <dbReference type="ChEBI" id="CHEBI:58017"/>
        <dbReference type="ChEBI" id="CHEBI:58115"/>
        <dbReference type="EC" id="2.4.2.8"/>
    </reaction>
    <physiologicalReaction direction="right-to-left" evidence="1">
        <dbReference type="Rhea" id="RHEA:25426"/>
    </physiologicalReaction>
</comment>
<keyword evidence="5" id="KW-0808">Transferase</keyword>
<dbReference type="Gene3D" id="3.40.50.2020">
    <property type="match status" value="1"/>
</dbReference>
<evidence type="ECO:0000313" key="5">
    <source>
        <dbReference type="EMBL" id="CDZ75968.1"/>
    </source>
</evidence>
<keyword evidence="6" id="KW-1185">Reference proteome</keyword>
<dbReference type="EMBL" id="CCSB01000001">
    <property type="protein sequence ID" value="CDZ75968.1"/>
    <property type="molecule type" value="Genomic_DNA"/>
</dbReference>
<sequence>MLSESEIRAELTKIKKLKEVIAARLWAHGTPVFDINNGKALSEENIKNRIASLAEEIIAAYPDECPLLVGVLVGGMPFANRLFDELTERGYSFDPAYMQTSSYHGGVSSGDLTVDLNTKIPPGERTVIVIDDVCDTGKTYKKIKELFEKQGAKEVHLMTLVDKKQERALGCHPTFSGFVISKEEFIIGFGLDYAEKLRNTKEIRAVDTDYLPNPEEEALLNREKQLNTQLQEIIARKQVQASAGTSRDSMFGHPASSSSLTPTLEIPQLQNPQGSTVQQSGFF</sequence>
<dbReference type="GO" id="GO:0046100">
    <property type="term" value="P:hypoxanthine metabolic process"/>
    <property type="evidence" value="ECO:0007669"/>
    <property type="project" value="TreeGrafter"/>
</dbReference>
<organism evidence="5 6">
    <name type="scientific">Legionella massiliensis</name>
    <dbReference type="NCBI Taxonomy" id="1034943"/>
    <lineage>
        <taxon>Bacteria</taxon>
        <taxon>Pseudomonadati</taxon>
        <taxon>Pseudomonadota</taxon>
        <taxon>Gammaproteobacteria</taxon>
        <taxon>Legionellales</taxon>
        <taxon>Legionellaceae</taxon>
        <taxon>Legionella</taxon>
    </lineage>
</organism>
<accession>A0A078KWB4</accession>
<dbReference type="RefSeq" id="WP_052403063.1">
    <property type="nucleotide sequence ID" value="NZ_CCVW01000001.1"/>
</dbReference>
<evidence type="ECO:0000256" key="1">
    <source>
        <dbReference type="ARBA" id="ARBA00048811"/>
    </source>
</evidence>
<dbReference type="CDD" id="cd06223">
    <property type="entry name" value="PRTases_typeI"/>
    <property type="match status" value="1"/>
</dbReference>
<dbReference type="PANTHER" id="PTHR43340:SF1">
    <property type="entry name" value="HYPOXANTHINE PHOSPHORIBOSYLTRANSFERASE"/>
    <property type="match status" value="1"/>
</dbReference>
<dbReference type="STRING" id="1034943.BN59_00231"/>
<evidence type="ECO:0000313" key="6">
    <source>
        <dbReference type="Proteomes" id="UP000044071"/>
    </source>
</evidence>
<dbReference type="InterPro" id="IPR000836">
    <property type="entry name" value="PRTase_dom"/>
</dbReference>
<dbReference type="GO" id="GO:0006178">
    <property type="term" value="P:guanine salvage"/>
    <property type="evidence" value="ECO:0007669"/>
    <property type="project" value="TreeGrafter"/>
</dbReference>
<dbReference type="eggNOG" id="COG0634">
    <property type="taxonomic scope" value="Bacteria"/>
</dbReference>
<dbReference type="GO" id="GO:0032264">
    <property type="term" value="P:IMP salvage"/>
    <property type="evidence" value="ECO:0007669"/>
    <property type="project" value="TreeGrafter"/>
</dbReference>
<dbReference type="SUPFAM" id="SSF53271">
    <property type="entry name" value="PRTase-like"/>
    <property type="match status" value="1"/>
</dbReference>
<feature type="domain" description="Phosphoribosyltransferase" evidence="4">
    <location>
        <begin position="44"/>
        <end position="193"/>
    </location>
</feature>
<feature type="region of interest" description="Disordered" evidence="3">
    <location>
        <begin position="244"/>
        <end position="283"/>
    </location>
</feature>
<dbReference type="InterPro" id="IPR050408">
    <property type="entry name" value="HGPRT"/>
</dbReference>
<proteinExistence type="predicted"/>
<keyword evidence="5" id="KW-0328">Glycosyltransferase</keyword>
<comment type="catalytic activity">
    <reaction evidence="2">
        <text>IMP + diphosphate = hypoxanthine + 5-phospho-alpha-D-ribose 1-diphosphate</text>
        <dbReference type="Rhea" id="RHEA:17973"/>
        <dbReference type="ChEBI" id="CHEBI:17368"/>
        <dbReference type="ChEBI" id="CHEBI:33019"/>
        <dbReference type="ChEBI" id="CHEBI:58017"/>
        <dbReference type="ChEBI" id="CHEBI:58053"/>
        <dbReference type="EC" id="2.4.2.8"/>
    </reaction>
    <physiologicalReaction direction="right-to-left" evidence="2">
        <dbReference type="Rhea" id="RHEA:17975"/>
    </physiologicalReaction>
</comment>
<evidence type="ECO:0000256" key="2">
    <source>
        <dbReference type="ARBA" id="ARBA00049402"/>
    </source>
</evidence>
<evidence type="ECO:0000256" key="3">
    <source>
        <dbReference type="SAM" id="MobiDB-lite"/>
    </source>
</evidence>
<dbReference type="AlphaFoldDB" id="A0A078KWB4"/>
<dbReference type="GO" id="GO:0004422">
    <property type="term" value="F:hypoxanthine phosphoribosyltransferase activity"/>
    <property type="evidence" value="ECO:0007669"/>
    <property type="project" value="TreeGrafter"/>
</dbReference>
<feature type="compositionally biased region" description="Polar residues" evidence="3">
    <location>
        <begin position="255"/>
        <end position="283"/>
    </location>
</feature>
<dbReference type="Pfam" id="PF00156">
    <property type="entry name" value="Pribosyltran"/>
    <property type="match status" value="1"/>
</dbReference>
<gene>
    <name evidence="5" type="primary">hpt_1</name>
    <name evidence="5" type="ORF">BN59_00231</name>
</gene>
<dbReference type="OrthoDB" id="9802824at2"/>
<name>A0A078KWB4_9GAMM</name>